<proteinExistence type="predicted"/>
<keyword evidence="3" id="KW-1185">Reference proteome</keyword>
<dbReference type="AlphaFoldDB" id="A0A2U0U7F0"/>
<feature type="region of interest" description="Disordered" evidence="1">
    <location>
        <begin position="50"/>
        <end position="79"/>
    </location>
</feature>
<comment type="caution">
    <text evidence="2">The sequence shown here is derived from an EMBL/GenBank/DDBJ whole genome shotgun (WGS) entry which is preliminary data.</text>
</comment>
<accession>A0A2U0U7F0</accession>
<name>A0A2U0U7F0_9BACT</name>
<evidence type="ECO:0000313" key="2">
    <source>
        <dbReference type="EMBL" id="PVX53572.1"/>
    </source>
</evidence>
<organism evidence="2 3">
    <name type="scientific">Hallella colorans</name>
    <dbReference type="NCBI Taxonomy" id="1703337"/>
    <lineage>
        <taxon>Bacteria</taxon>
        <taxon>Pseudomonadati</taxon>
        <taxon>Bacteroidota</taxon>
        <taxon>Bacteroidia</taxon>
        <taxon>Bacteroidales</taxon>
        <taxon>Prevotellaceae</taxon>
        <taxon>Hallella</taxon>
    </lineage>
</organism>
<feature type="compositionally biased region" description="Polar residues" evidence="1">
    <location>
        <begin position="60"/>
        <end position="72"/>
    </location>
</feature>
<evidence type="ECO:0000256" key="1">
    <source>
        <dbReference type="SAM" id="MobiDB-lite"/>
    </source>
</evidence>
<evidence type="ECO:0000313" key="3">
    <source>
        <dbReference type="Proteomes" id="UP000245870"/>
    </source>
</evidence>
<reference evidence="2 3" key="1">
    <citation type="submission" date="2018-05" db="EMBL/GenBank/DDBJ databases">
        <title>Genomic Encyclopedia of Type Strains, Phase IV (KMG-IV): sequencing the most valuable type-strain genomes for metagenomic binning, comparative biology and taxonomic classification.</title>
        <authorList>
            <person name="Goeker M."/>
        </authorList>
    </citation>
    <scope>NUCLEOTIDE SEQUENCE [LARGE SCALE GENOMIC DNA]</scope>
    <source>
        <strain evidence="2 3">DSM 100333</strain>
    </source>
</reference>
<gene>
    <name evidence="2" type="ORF">C7379_11187</name>
</gene>
<dbReference type="EMBL" id="QENY01000011">
    <property type="protein sequence ID" value="PVX53572.1"/>
    <property type="molecule type" value="Genomic_DNA"/>
</dbReference>
<protein>
    <submittedName>
        <fullName evidence="2">Uncharacterized protein</fullName>
    </submittedName>
</protein>
<dbReference type="Proteomes" id="UP000245870">
    <property type="component" value="Unassembled WGS sequence"/>
</dbReference>
<sequence>MCFFNIYHGIQGDSPSARRAWQEGWGAPERTRGAIQGKWVLSWPPNVFCHDNQSEDRQQKQASNFGERQLSPNHDMIKP</sequence>